<dbReference type="Pfam" id="PF13439">
    <property type="entry name" value="Glyco_transf_4"/>
    <property type="match status" value="1"/>
</dbReference>
<dbReference type="SUPFAM" id="SSF53756">
    <property type="entry name" value="UDP-Glycosyltransferase/glycogen phosphorylase"/>
    <property type="match status" value="1"/>
</dbReference>
<dbReference type="AlphaFoldDB" id="A0A837PF12"/>
<feature type="domain" description="Glycosyltransferase subfamily 4-like N-terminal" evidence="2">
    <location>
        <begin position="12"/>
        <end position="177"/>
    </location>
</feature>
<proteinExistence type="predicted"/>
<evidence type="ECO:0000313" key="4">
    <source>
        <dbReference type="Proteomes" id="UP000050511"/>
    </source>
</evidence>
<evidence type="ECO:0000313" key="3">
    <source>
        <dbReference type="EMBL" id="KPN44448.1"/>
    </source>
</evidence>
<dbReference type="Pfam" id="PF00534">
    <property type="entry name" value="Glycos_transf_1"/>
    <property type="match status" value="1"/>
</dbReference>
<gene>
    <name evidence="3" type="ORF">WJL_1527</name>
</gene>
<feature type="domain" description="Glycosyl transferase family 1" evidence="1">
    <location>
        <begin position="187"/>
        <end position="338"/>
    </location>
</feature>
<evidence type="ECO:0000259" key="1">
    <source>
        <dbReference type="Pfam" id="PF00534"/>
    </source>
</evidence>
<dbReference type="Proteomes" id="UP000050511">
    <property type="component" value="Unassembled WGS sequence"/>
</dbReference>
<sequence>MKIVYVITQATWGGAQAHLYSLIERQVKIGNTVTLISGIEGRLSEQIKKNLPQVKLVIISNLVRQVSLINDFKAIRALRKLLKGLKPDILHLHSSKAGMVGRLAALGLSMKVVFTVHGWGFTPGVSKKQQLLIKLVEKTLRPLTTYYICVSRFDYQLGVENGIINESHPGVVIYNGVREVRCTVHNERSEKPFVLTMAARFNSQKRQDLLIQALAYIPDDLPLICNFLGNGPLLPNCQQLTQKLQVDDKVNFVGSVDNVQKYYQQSDGAILISDYEGLPISLVEALAQHLPIIASNVGGNEELIHNNGFLVENDPHKIADKIVQLYRARDKKRMEDNSYKLFQRYFMVEDMLAQTQACYARCLA</sequence>
<accession>A0A837PF12</accession>
<dbReference type="Gene3D" id="3.40.50.2000">
    <property type="entry name" value="Glycogen Phosphorylase B"/>
    <property type="match status" value="2"/>
</dbReference>
<evidence type="ECO:0000259" key="2">
    <source>
        <dbReference type="Pfam" id="PF13439"/>
    </source>
</evidence>
<organism evidence="3 4">
    <name type="scientific">Lactiplantibacillus plantarum WJL</name>
    <dbReference type="NCBI Taxonomy" id="1350466"/>
    <lineage>
        <taxon>Bacteria</taxon>
        <taxon>Bacillati</taxon>
        <taxon>Bacillota</taxon>
        <taxon>Bacilli</taxon>
        <taxon>Lactobacillales</taxon>
        <taxon>Lactobacillaceae</taxon>
        <taxon>Lactiplantibacillus</taxon>
    </lineage>
</organism>
<name>A0A837PF12_LACPN</name>
<dbReference type="CDD" id="cd03808">
    <property type="entry name" value="GT4_CapM-like"/>
    <property type="match status" value="1"/>
</dbReference>
<comment type="caution">
    <text evidence="3">The sequence shown here is derived from an EMBL/GenBank/DDBJ whole genome shotgun (WGS) entry which is preliminary data.</text>
</comment>
<dbReference type="PANTHER" id="PTHR12526">
    <property type="entry name" value="GLYCOSYLTRANSFERASE"/>
    <property type="match status" value="1"/>
</dbReference>
<reference evidence="3 4" key="1">
    <citation type="submission" date="2015-10" db="EMBL/GenBank/DDBJ databases">
        <title>Resequencing of Lactobacillus plantarum WJL strain genome.</title>
        <authorList>
            <person name="Martino M.E."/>
        </authorList>
    </citation>
    <scope>NUCLEOTIDE SEQUENCE [LARGE SCALE GENOMIC DNA]</scope>
    <source>
        <strain evidence="3 4">WJL</strain>
    </source>
</reference>
<dbReference type="RefSeq" id="WP_013355390.1">
    <property type="nucleotide sequence ID" value="NZ_AUTE01000035.1"/>
</dbReference>
<dbReference type="PANTHER" id="PTHR12526:SF630">
    <property type="entry name" value="GLYCOSYLTRANSFERASE"/>
    <property type="match status" value="1"/>
</dbReference>
<protein>
    <submittedName>
        <fullName evidence="3">Exopolysaccharide biosynthesis glycosyltransferase EpsF</fullName>
    </submittedName>
</protein>
<dbReference type="GO" id="GO:0016757">
    <property type="term" value="F:glycosyltransferase activity"/>
    <property type="evidence" value="ECO:0007669"/>
    <property type="project" value="InterPro"/>
</dbReference>
<dbReference type="EMBL" id="LKLZ01000003">
    <property type="protein sequence ID" value="KPN44448.1"/>
    <property type="molecule type" value="Genomic_DNA"/>
</dbReference>
<dbReference type="InterPro" id="IPR028098">
    <property type="entry name" value="Glyco_trans_4-like_N"/>
</dbReference>
<keyword evidence="3" id="KW-0808">Transferase</keyword>
<dbReference type="InterPro" id="IPR001296">
    <property type="entry name" value="Glyco_trans_1"/>
</dbReference>